<comment type="caution">
    <text evidence="4">The sequence shown here is derived from an EMBL/GenBank/DDBJ whole genome shotgun (WGS) entry which is preliminary data.</text>
</comment>
<dbReference type="InterPro" id="IPR014044">
    <property type="entry name" value="CAP_dom"/>
</dbReference>
<proteinExistence type="predicted"/>
<keyword evidence="2" id="KW-0732">Signal</keyword>
<feature type="domain" description="SCP" evidence="3">
    <location>
        <begin position="50"/>
        <end position="173"/>
    </location>
</feature>
<evidence type="ECO:0000256" key="2">
    <source>
        <dbReference type="SAM" id="SignalP"/>
    </source>
</evidence>
<accession>A0A016U0C3</accession>
<dbReference type="CDD" id="cd05380">
    <property type="entry name" value="CAP_euk"/>
    <property type="match status" value="1"/>
</dbReference>
<dbReference type="InterPro" id="IPR035940">
    <property type="entry name" value="CAP_sf"/>
</dbReference>
<dbReference type="SMART" id="SM00198">
    <property type="entry name" value="SCP"/>
    <property type="match status" value="1"/>
</dbReference>
<evidence type="ECO:0000313" key="4">
    <source>
        <dbReference type="EMBL" id="EYC08028.1"/>
    </source>
</evidence>
<protein>
    <recommendedName>
        <fullName evidence="3">SCP domain-containing protein</fullName>
    </recommendedName>
</protein>
<dbReference type="AlphaFoldDB" id="A0A016U0C3"/>
<sequence length="278" mass="30888">MTTLVASVIFLALLVDILHASAPTGNATTPAPTRKPWPKPNCGNPKLDNRLRNLFLDMHNRFRGNVARGQTERSAGWGIAPPATLMYRMKYDCAAESYAQQHAGSCKTGPFPAYAMPGYKENIHVLRTVQTNRVGAIQNALATWWSQLARFGMRSNMMFFPSEARRGARNVLSWSKLQQKFWFRWHGGTTCVLAVLSIIAVLSTLPFACTNQEGTTLTNMSTKLGLFVLDVLVANVMDKPSVDGDQPYPIHGLLLHNSTLFCLKLCFSPWDPLLTMKS</sequence>
<dbReference type="SUPFAM" id="SSF55797">
    <property type="entry name" value="PR-1-like"/>
    <property type="match status" value="1"/>
</dbReference>
<feature type="signal peptide" evidence="2">
    <location>
        <begin position="1"/>
        <end position="20"/>
    </location>
</feature>
<gene>
    <name evidence="4" type="primary">Acey_s0068.g258</name>
    <name evidence="4" type="ORF">Y032_0068g258</name>
</gene>
<dbReference type="Pfam" id="PF00188">
    <property type="entry name" value="CAP"/>
    <property type="match status" value="1"/>
</dbReference>
<dbReference type="Proteomes" id="UP000024635">
    <property type="component" value="Unassembled WGS sequence"/>
</dbReference>
<dbReference type="OrthoDB" id="414826at2759"/>
<reference evidence="5" key="1">
    <citation type="journal article" date="2015" name="Nat. Genet.">
        <title>The genome and transcriptome of the zoonotic hookworm Ancylostoma ceylanicum identify infection-specific gene families.</title>
        <authorList>
            <person name="Schwarz E.M."/>
            <person name="Hu Y."/>
            <person name="Antoshechkin I."/>
            <person name="Miller M.M."/>
            <person name="Sternberg P.W."/>
            <person name="Aroian R.V."/>
        </authorList>
    </citation>
    <scope>NUCLEOTIDE SEQUENCE</scope>
    <source>
        <strain evidence="5">HY135</strain>
    </source>
</reference>
<dbReference type="STRING" id="53326.A0A016U0C3"/>
<evidence type="ECO:0000313" key="5">
    <source>
        <dbReference type="Proteomes" id="UP000024635"/>
    </source>
</evidence>
<organism evidence="4 5">
    <name type="scientific">Ancylostoma ceylanicum</name>
    <dbReference type="NCBI Taxonomy" id="53326"/>
    <lineage>
        <taxon>Eukaryota</taxon>
        <taxon>Metazoa</taxon>
        <taxon>Ecdysozoa</taxon>
        <taxon>Nematoda</taxon>
        <taxon>Chromadorea</taxon>
        <taxon>Rhabditida</taxon>
        <taxon>Rhabditina</taxon>
        <taxon>Rhabditomorpha</taxon>
        <taxon>Strongyloidea</taxon>
        <taxon>Ancylostomatidae</taxon>
        <taxon>Ancylostomatinae</taxon>
        <taxon>Ancylostoma</taxon>
    </lineage>
</organism>
<feature type="region of interest" description="Disordered" evidence="1">
    <location>
        <begin position="24"/>
        <end position="44"/>
    </location>
</feature>
<evidence type="ECO:0000259" key="3">
    <source>
        <dbReference type="SMART" id="SM00198"/>
    </source>
</evidence>
<keyword evidence="5" id="KW-1185">Reference proteome</keyword>
<feature type="chain" id="PRO_5001488614" description="SCP domain-containing protein" evidence="2">
    <location>
        <begin position="21"/>
        <end position="278"/>
    </location>
</feature>
<dbReference type="EMBL" id="JARK01001404">
    <property type="protein sequence ID" value="EYC08028.1"/>
    <property type="molecule type" value="Genomic_DNA"/>
</dbReference>
<name>A0A016U0C3_9BILA</name>
<evidence type="ECO:0000256" key="1">
    <source>
        <dbReference type="SAM" id="MobiDB-lite"/>
    </source>
</evidence>
<dbReference type="Gene3D" id="3.40.33.10">
    <property type="entry name" value="CAP"/>
    <property type="match status" value="1"/>
</dbReference>